<dbReference type="GO" id="GO:0000981">
    <property type="term" value="F:DNA-binding transcription factor activity, RNA polymerase II-specific"/>
    <property type="evidence" value="ECO:0007669"/>
    <property type="project" value="TreeGrafter"/>
</dbReference>
<accession>A0A8T0EHD5</accession>
<evidence type="ECO:0000256" key="9">
    <source>
        <dbReference type="ARBA" id="ARBA00023163"/>
    </source>
</evidence>
<keyword evidence="4" id="KW-0677">Repeat</keyword>
<dbReference type="GO" id="GO:0005634">
    <property type="term" value="C:nucleus"/>
    <property type="evidence" value="ECO:0007669"/>
    <property type="project" value="UniProtKB-SubCell"/>
</dbReference>
<sequence>MKVLLQSRSVDLHNLGQIYSCQMCDYITPRKDHLQRHNLIHTGEKPFQCTICYKSFNQKCSLKVHYKIHLRDNLALQSNLT</sequence>
<feature type="domain" description="C2H2-type" evidence="12">
    <location>
        <begin position="47"/>
        <end position="74"/>
    </location>
</feature>
<dbReference type="EMBL" id="JABXBU010002227">
    <property type="protein sequence ID" value="KAF8773272.1"/>
    <property type="molecule type" value="Genomic_DNA"/>
</dbReference>
<name>A0A8T0EHD5_ARGBR</name>
<dbReference type="Gene3D" id="3.30.160.60">
    <property type="entry name" value="Classic Zinc Finger"/>
    <property type="match status" value="2"/>
</dbReference>
<dbReference type="AlphaFoldDB" id="A0A8T0EHD5"/>
<evidence type="ECO:0000259" key="12">
    <source>
        <dbReference type="PROSITE" id="PS50157"/>
    </source>
</evidence>
<dbReference type="InterPro" id="IPR036236">
    <property type="entry name" value="Znf_C2H2_sf"/>
</dbReference>
<dbReference type="GO" id="GO:0000977">
    <property type="term" value="F:RNA polymerase II transcription regulatory region sequence-specific DNA binding"/>
    <property type="evidence" value="ECO:0007669"/>
    <property type="project" value="TreeGrafter"/>
</dbReference>
<keyword evidence="6" id="KW-0862">Zinc</keyword>
<gene>
    <name evidence="13" type="ORF">HNY73_015945</name>
</gene>
<keyword evidence="10" id="KW-0539">Nucleus</keyword>
<reference evidence="13" key="1">
    <citation type="journal article" date="2020" name="bioRxiv">
        <title>Chromosome-level reference genome of the European wasp spider Argiope bruennichi: a resource for studies on range expansion and evolutionary adaptation.</title>
        <authorList>
            <person name="Sheffer M.M."/>
            <person name="Hoppe A."/>
            <person name="Krehenwinkel H."/>
            <person name="Uhl G."/>
            <person name="Kuss A.W."/>
            <person name="Jensen L."/>
            <person name="Jensen C."/>
            <person name="Gillespie R.G."/>
            <person name="Hoff K.J."/>
            <person name="Prost S."/>
        </authorList>
    </citation>
    <scope>NUCLEOTIDE SEQUENCE</scope>
</reference>
<evidence type="ECO:0000256" key="3">
    <source>
        <dbReference type="ARBA" id="ARBA00022723"/>
    </source>
</evidence>
<evidence type="ECO:0000256" key="4">
    <source>
        <dbReference type="ARBA" id="ARBA00022737"/>
    </source>
</evidence>
<comment type="function">
    <text evidence="1">May be involved in transcriptional regulation.</text>
</comment>
<keyword evidence="3" id="KW-0479">Metal-binding</keyword>
<keyword evidence="9" id="KW-0804">Transcription</keyword>
<dbReference type="PANTHER" id="PTHR14196:SF12">
    <property type="entry name" value="ZINC FINGER PROTEIN 208-LIKE"/>
    <property type="match status" value="1"/>
</dbReference>
<evidence type="ECO:0000313" key="13">
    <source>
        <dbReference type="EMBL" id="KAF8773272.1"/>
    </source>
</evidence>
<dbReference type="InterPro" id="IPR013087">
    <property type="entry name" value="Znf_C2H2_type"/>
</dbReference>
<evidence type="ECO:0000313" key="14">
    <source>
        <dbReference type="Proteomes" id="UP000807504"/>
    </source>
</evidence>
<comment type="subcellular location">
    <subcellularLocation>
        <location evidence="2">Nucleus</location>
    </subcellularLocation>
</comment>
<dbReference type="Proteomes" id="UP000807504">
    <property type="component" value="Unassembled WGS sequence"/>
</dbReference>
<evidence type="ECO:0000256" key="8">
    <source>
        <dbReference type="ARBA" id="ARBA00023125"/>
    </source>
</evidence>
<evidence type="ECO:0000256" key="5">
    <source>
        <dbReference type="ARBA" id="ARBA00022771"/>
    </source>
</evidence>
<keyword evidence="8" id="KW-0238">DNA-binding</keyword>
<evidence type="ECO:0000256" key="2">
    <source>
        <dbReference type="ARBA" id="ARBA00004123"/>
    </source>
</evidence>
<protein>
    <submittedName>
        <fullName evidence="13">Zinc finger protein 865 like protein</fullName>
    </submittedName>
</protein>
<dbReference type="InterPro" id="IPR050717">
    <property type="entry name" value="C2H2-ZF_Transcription_Reg"/>
</dbReference>
<evidence type="ECO:0000256" key="11">
    <source>
        <dbReference type="PROSITE-ProRule" id="PRU00042"/>
    </source>
</evidence>
<dbReference type="SMART" id="SM00355">
    <property type="entry name" value="ZnF_C2H2"/>
    <property type="match status" value="2"/>
</dbReference>
<dbReference type="PANTHER" id="PTHR14196">
    <property type="entry name" value="ODD-SKIPPED - RELATED"/>
    <property type="match status" value="1"/>
</dbReference>
<evidence type="ECO:0000256" key="1">
    <source>
        <dbReference type="ARBA" id="ARBA00003767"/>
    </source>
</evidence>
<organism evidence="13 14">
    <name type="scientific">Argiope bruennichi</name>
    <name type="common">Wasp spider</name>
    <name type="synonym">Aranea bruennichi</name>
    <dbReference type="NCBI Taxonomy" id="94029"/>
    <lineage>
        <taxon>Eukaryota</taxon>
        <taxon>Metazoa</taxon>
        <taxon>Ecdysozoa</taxon>
        <taxon>Arthropoda</taxon>
        <taxon>Chelicerata</taxon>
        <taxon>Arachnida</taxon>
        <taxon>Araneae</taxon>
        <taxon>Araneomorphae</taxon>
        <taxon>Entelegynae</taxon>
        <taxon>Araneoidea</taxon>
        <taxon>Araneidae</taxon>
        <taxon>Argiope</taxon>
    </lineage>
</organism>
<evidence type="ECO:0000256" key="10">
    <source>
        <dbReference type="ARBA" id="ARBA00023242"/>
    </source>
</evidence>
<dbReference type="PROSITE" id="PS00028">
    <property type="entry name" value="ZINC_FINGER_C2H2_1"/>
    <property type="match status" value="1"/>
</dbReference>
<keyword evidence="5 11" id="KW-0863">Zinc-finger</keyword>
<reference evidence="13" key="2">
    <citation type="submission" date="2020-06" db="EMBL/GenBank/DDBJ databases">
        <authorList>
            <person name="Sheffer M."/>
        </authorList>
    </citation>
    <scope>NUCLEOTIDE SEQUENCE</scope>
</reference>
<dbReference type="FunFam" id="3.30.160.60:FF:000097">
    <property type="entry name" value="Zinc finger protein"/>
    <property type="match status" value="1"/>
</dbReference>
<keyword evidence="14" id="KW-1185">Reference proteome</keyword>
<dbReference type="Pfam" id="PF00096">
    <property type="entry name" value="zf-C2H2"/>
    <property type="match status" value="2"/>
</dbReference>
<dbReference type="GO" id="GO:0008270">
    <property type="term" value="F:zinc ion binding"/>
    <property type="evidence" value="ECO:0007669"/>
    <property type="project" value="UniProtKB-KW"/>
</dbReference>
<evidence type="ECO:0000256" key="6">
    <source>
        <dbReference type="ARBA" id="ARBA00022833"/>
    </source>
</evidence>
<keyword evidence="7" id="KW-0805">Transcription regulation</keyword>
<evidence type="ECO:0000256" key="7">
    <source>
        <dbReference type="ARBA" id="ARBA00023015"/>
    </source>
</evidence>
<dbReference type="SUPFAM" id="SSF57667">
    <property type="entry name" value="beta-beta-alpha zinc fingers"/>
    <property type="match status" value="1"/>
</dbReference>
<feature type="domain" description="C2H2-type" evidence="12">
    <location>
        <begin position="19"/>
        <end position="46"/>
    </location>
</feature>
<comment type="caution">
    <text evidence="13">The sequence shown here is derived from an EMBL/GenBank/DDBJ whole genome shotgun (WGS) entry which is preliminary data.</text>
</comment>
<proteinExistence type="predicted"/>
<dbReference type="PROSITE" id="PS50157">
    <property type="entry name" value="ZINC_FINGER_C2H2_2"/>
    <property type="match status" value="2"/>
</dbReference>